<dbReference type="PANTHER" id="PTHR36928:SF1">
    <property type="entry name" value="PHOSPHATASE YCDX-RELATED"/>
    <property type="match status" value="1"/>
</dbReference>
<dbReference type="SUPFAM" id="SSF89550">
    <property type="entry name" value="PHP domain-like"/>
    <property type="match status" value="1"/>
</dbReference>
<dbReference type="Proteomes" id="UP000294567">
    <property type="component" value="Unassembled WGS sequence"/>
</dbReference>
<accession>A0A4R3KUZ5</accession>
<dbReference type="Pfam" id="PF02811">
    <property type="entry name" value="PHP"/>
    <property type="match status" value="1"/>
</dbReference>
<protein>
    <submittedName>
        <fullName evidence="2">Putative hydrolase</fullName>
    </submittedName>
</protein>
<dbReference type="EMBL" id="SMAE01000008">
    <property type="protein sequence ID" value="TCS88485.1"/>
    <property type="molecule type" value="Genomic_DNA"/>
</dbReference>
<keyword evidence="3" id="KW-1185">Reference proteome</keyword>
<dbReference type="PANTHER" id="PTHR36928">
    <property type="entry name" value="PHOSPHATASE YCDX-RELATED"/>
    <property type="match status" value="1"/>
</dbReference>
<dbReference type="GO" id="GO:0005829">
    <property type="term" value="C:cytosol"/>
    <property type="evidence" value="ECO:0007669"/>
    <property type="project" value="TreeGrafter"/>
</dbReference>
<reference evidence="2 3" key="1">
    <citation type="submission" date="2019-03" db="EMBL/GenBank/DDBJ databases">
        <title>Genomic Encyclopedia of Type Strains, Phase IV (KMG-IV): sequencing the most valuable type-strain genomes for metagenomic binning, comparative biology and taxonomic classification.</title>
        <authorList>
            <person name="Goeker M."/>
        </authorList>
    </citation>
    <scope>NUCLEOTIDE SEQUENCE [LARGE SCALE GENOMIC DNA]</scope>
    <source>
        <strain evidence="2 3">DSM 26752</strain>
    </source>
</reference>
<dbReference type="InterPro" id="IPR016195">
    <property type="entry name" value="Pol/histidinol_Pase-like"/>
</dbReference>
<dbReference type="Gene3D" id="3.20.20.140">
    <property type="entry name" value="Metal-dependent hydrolases"/>
    <property type="match status" value="1"/>
</dbReference>
<sequence length="243" mass="27609">MQIIGDYHTHTIYSHGKGTIRENVEVSIEKGLKEIAICDHGPGHIIYGIKRDNIFKMRKEIDELNKEYKEINILLGIEANVMDYDGNIDVDDSMLEVLDILLLGFHYGIIPNNIKSMWYFYGLNYLSKVLPFLNDNMVDLNTKAVIKAIEKYPIDIITHPGSKAKLDIEKVGEVAYKHNTALEINSHHSQLSVENIKKALNTKVKFYINSDAHHPSDVGELQQGIQRALEAKVPICRIVNAKE</sequence>
<evidence type="ECO:0000259" key="1">
    <source>
        <dbReference type="SMART" id="SM00481"/>
    </source>
</evidence>
<dbReference type="GO" id="GO:0008270">
    <property type="term" value="F:zinc ion binding"/>
    <property type="evidence" value="ECO:0007669"/>
    <property type="project" value="TreeGrafter"/>
</dbReference>
<dbReference type="AlphaFoldDB" id="A0A4R3KUZ5"/>
<dbReference type="InterPro" id="IPR004013">
    <property type="entry name" value="PHP_dom"/>
</dbReference>
<evidence type="ECO:0000313" key="3">
    <source>
        <dbReference type="Proteomes" id="UP000294567"/>
    </source>
</evidence>
<evidence type="ECO:0000313" key="2">
    <source>
        <dbReference type="EMBL" id="TCS88485.1"/>
    </source>
</evidence>
<dbReference type="SMART" id="SM00481">
    <property type="entry name" value="POLIIIAc"/>
    <property type="match status" value="1"/>
</dbReference>
<dbReference type="GO" id="GO:0042578">
    <property type="term" value="F:phosphoric ester hydrolase activity"/>
    <property type="evidence" value="ECO:0007669"/>
    <property type="project" value="TreeGrafter"/>
</dbReference>
<proteinExistence type="predicted"/>
<dbReference type="InterPro" id="IPR003141">
    <property type="entry name" value="Pol/His_phosphatase_N"/>
</dbReference>
<organism evidence="2 3">
    <name type="scientific">Keratinibaculum paraultunense</name>
    <dbReference type="NCBI Taxonomy" id="1278232"/>
    <lineage>
        <taxon>Bacteria</taxon>
        <taxon>Bacillati</taxon>
        <taxon>Bacillota</taxon>
        <taxon>Tissierellia</taxon>
        <taxon>Tissierellales</taxon>
        <taxon>Tepidimicrobiaceae</taxon>
        <taxon>Keratinibaculum</taxon>
    </lineage>
</organism>
<dbReference type="InterPro" id="IPR050243">
    <property type="entry name" value="PHP_phosphatase"/>
</dbReference>
<comment type="caution">
    <text evidence="2">The sequence shown here is derived from an EMBL/GenBank/DDBJ whole genome shotgun (WGS) entry which is preliminary data.</text>
</comment>
<keyword evidence="2" id="KW-0378">Hydrolase</keyword>
<gene>
    <name evidence="2" type="ORF">EDD65_10817</name>
</gene>
<name>A0A4R3KUZ5_9FIRM</name>
<dbReference type="OrthoDB" id="9808747at2"/>
<dbReference type="RefSeq" id="WP_132027969.1">
    <property type="nucleotide sequence ID" value="NZ_CP068564.1"/>
</dbReference>
<feature type="domain" description="Polymerase/histidinol phosphatase N-terminal" evidence="1">
    <location>
        <begin position="5"/>
        <end position="83"/>
    </location>
</feature>